<evidence type="ECO:0000313" key="2">
    <source>
        <dbReference type="EMBL" id="OCT50461.1"/>
    </source>
</evidence>
<proteinExistence type="predicted"/>
<dbReference type="VEuPathDB" id="FungiDB:CLCR_07159"/>
<evidence type="ECO:0000256" key="1">
    <source>
        <dbReference type="SAM" id="MobiDB-lite"/>
    </source>
</evidence>
<feature type="region of interest" description="Disordered" evidence="1">
    <location>
        <begin position="1"/>
        <end position="25"/>
    </location>
</feature>
<feature type="region of interest" description="Disordered" evidence="1">
    <location>
        <begin position="164"/>
        <end position="253"/>
    </location>
</feature>
<feature type="compositionally biased region" description="Polar residues" evidence="1">
    <location>
        <begin position="382"/>
        <end position="399"/>
    </location>
</feature>
<dbReference type="EMBL" id="LGRB01000010">
    <property type="protein sequence ID" value="OCT50461.1"/>
    <property type="molecule type" value="Genomic_DNA"/>
</dbReference>
<dbReference type="OrthoDB" id="4160759at2759"/>
<gene>
    <name evidence="2" type="ORF">CLCR_07159</name>
</gene>
<accession>A0A1C1CPR5</accession>
<feature type="region of interest" description="Disordered" evidence="1">
    <location>
        <begin position="122"/>
        <end position="152"/>
    </location>
</feature>
<feature type="compositionally biased region" description="Basic and acidic residues" evidence="1">
    <location>
        <begin position="16"/>
        <end position="25"/>
    </location>
</feature>
<keyword evidence="3" id="KW-1185">Reference proteome</keyword>
<protein>
    <submittedName>
        <fullName evidence="2">Uncharacterized protein</fullName>
    </submittedName>
</protein>
<feature type="compositionally biased region" description="Basic residues" evidence="1">
    <location>
        <begin position="194"/>
        <end position="203"/>
    </location>
</feature>
<comment type="caution">
    <text evidence="2">The sequence shown here is derived from an EMBL/GenBank/DDBJ whole genome shotgun (WGS) entry which is preliminary data.</text>
</comment>
<feature type="compositionally biased region" description="Polar residues" evidence="1">
    <location>
        <begin position="352"/>
        <end position="364"/>
    </location>
</feature>
<sequence length="411" mass="45654">MAEEMNPGAQPTDNQTGRRESGIFKQDAASDVKFYKMAYQDPQFSAFQENDVFEHENGQRIKLVYHNVKIQGRQDRSIRPYNPPRESLGFQLANEEVDSSNGPSNLSLATGPKEMELLVGGKREGDSADPWRNWKLLRPKPSSDPNGPAEFETLGTLNDVRANWNNRWPTRPVPNEGDAAGPDDQSDEDQARGKNTKVRKRRSTQGQGQRTSARAGSLSGTVGSRHSQSLQRTSTQAQASAFHGPLLGGDTRGPLLAQEQQYGSQLTYNTPQNYPPVIPQFDPQNAQQYTQQYGGDAAFQQSTYTSERRPMAPPLLRSSRSQLQELPHDMQQTPSSLFAASSSYGVGGGDLSGSQMPQQPRSTFAQQTPAQQSLYQQQPQSWNTKEQAYKQQQPGSSNDMGEEANDEHTFW</sequence>
<reference evidence="3" key="1">
    <citation type="submission" date="2015-07" db="EMBL/GenBank/DDBJ databases">
        <authorList>
            <person name="Teixeira M.M."/>
            <person name="Souza R.C."/>
            <person name="Almeida L.G."/>
            <person name="Vicente V.A."/>
            <person name="de Hoog S."/>
            <person name="Bocca A.L."/>
            <person name="de Almeida S.R."/>
            <person name="Vasconcelos A.T."/>
            <person name="Felipe M.S."/>
        </authorList>
    </citation>
    <scope>NUCLEOTIDE SEQUENCE [LARGE SCALE GENOMIC DNA]</scope>
    <source>
        <strain evidence="3">KSF</strain>
    </source>
</reference>
<evidence type="ECO:0000313" key="3">
    <source>
        <dbReference type="Proteomes" id="UP000094526"/>
    </source>
</evidence>
<feature type="compositionally biased region" description="Polar residues" evidence="1">
    <location>
        <begin position="204"/>
        <end position="239"/>
    </location>
</feature>
<feature type="region of interest" description="Disordered" evidence="1">
    <location>
        <begin position="339"/>
        <end position="411"/>
    </location>
</feature>
<dbReference type="AlphaFoldDB" id="A0A1C1CPR5"/>
<name>A0A1C1CPR5_9EURO</name>
<organism evidence="2 3">
    <name type="scientific">Cladophialophora carrionii</name>
    <dbReference type="NCBI Taxonomy" id="86049"/>
    <lineage>
        <taxon>Eukaryota</taxon>
        <taxon>Fungi</taxon>
        <taxon>Dikarya</taxon>
        <taxon>Ascomycota</taxon>
        <taxon>Pezizomycotina</taxon>
        <taxon>Eurotiomycetes</taxon>
        <taxon>Chaetothyriomycetidae</taxon>
        <taxon>Chaetothyriales</taxon>
        <taxon>Herpotrichiellaceae</taxon>
        <taxon>Cladophialophora</taxon>
    </lineage>
</organism>
<dbReference type="Proteomes" id="UP000094526">
    <property type="component" value="Unassembled WGS sequence"/>
</dbReference>
<dbReference type="VEuPathDB" id="FungiDB:G647_05543"/>
<feature type="compositionally biased region" description="Low complexity" evidence="1">
    <location>
        <begin position="365"/>
        <end position="381"/>
    </location>
</feature>